<dbReference type="KEGG" id="ptan:CRYO30217_03184"/>
<sequence>MEVETTNIALYKAGINDKALLDNLLQLYLHDLSEFMHIEVGPNGKYEQNISSKYVSSFDRSAYIIHAEYHIIGFVLVEPQGDVTKVRDLFVLNMWRGKGVGSTVVESLLSHGKPLVCKFHQKNELAKYFWNNIAKNPLHKISSHEEGGLVNLRVDY</sequence>
<dbReference type="InterPro" id="IPR016181">
    <property type="entry name" value="Acyl_CoA_acyltransferase"/>
</dbReference>
<dbReference type="Proteomes" id="UP000683507">
    <property type="component" value="Chromosome"/>
</dbReference>
<dbReference type="Pfam" id="PF00583">
    <property type="entry name" value="Acetyltransf_1"/>
    <property type="match status" value="1"/>
</dbReference>
<feature type="domain" description="N-acetyltransferase" evidence="1">
    <location>
        <begin position="22"/>
        <end position="156"/>
    </location>
</feature>
<dbReference type="AlphaFoldDB" id="A0A916JS25"/>
<dbReference type="InterPro" id="IPR000182">
    <property type="entry name" value="GNAT_dom"/>
</dbReference>
<accession>A0A916JS25</accession>
<dbReference type="GO" id="GO:0016747">
    <property type="term" value="F:acyltransferase activity, transferring groups other than amino-acyl groups"/>
    <property type="evidence" value="ECO:0007669"/>
    <property type="project" value="InterPro"/>
</dbReference>
<dbReference type="CDD" id="cd04301">
    <property type="entry name" value="NAT_SF"/>
    <property type="match status" value="1"/>
</dbReference>
<protein>
    <recommendedName>
        <fullName evidence="1">N-acetyltransferase domain-containing protein</fullName>
    </recommendedName>
</protein>
<keyword evidence="3" id="KW-1185">Reference proteome</keyword>
<name>A0A916JS25_9FLAO</name>
<dbReference type="RefSeq" id="WP_258543372.1">
    <property type="nucleotide sequence ID" value="NZ_OU015584.1"/>
</dbReference>
<proteinExistence type="predicted"/>
<evidence type="ECO:0000259" key="1">
    <source>
        <dbReference type="PROSITE" id="PS51186"/>
    </source>
</evidence>
<reference evidence="2" key="1">
    <citation type="submission" date="2021-04" db="EMBL/GenBank/DDBJ databases">
        <authorList>
            <person name="Rodrigo-Torres L."/>
            <person name="Arahal R. D."/>
            <person name="Lucena T."/>
        </authorList>
    </citation>
    <scope>NUCLEOTIDE SEQUENCE</scope>
    <source>
        <strain evidence="2">AS29M-1</strain>
    </source>
</reference>
<dbReference type="PROSITE" id="PS51186">
    <property type="entry name" value="GNAT"/>
    <property type="match status" value="1"/>
</dbReference>
<organism evidence="2 3">
    <name type="scientific">Parvicella tangerina</name>
    <dbReference type="NCBI Taxonomy" id="2829795"/>
    <lineage>
        <taxon>Bacteria</taxon>
        <taxon>Pseudomonadati</taxon>
        <taxon>Bacteroidota</taxon>
        <taxon>Flavobacteriia</taxon>
        <taxon>Flavobacteriales</taxon>
        <taxon>Parvicellaceae</taxon>
        <taxon>Parvicella</taxon>
    </lineage>
</organism>
<dbReference type="EMBL" id="OU015584">
    <property type="protein sequence ID" value="CAG5086576.1"/>
    <property type="molecule type" value="Genomic_DNA"/>
</dbReference>
<gene>
    <name evidence="2" type="ORF">CRYO30217_03184</name>
</gene>
<dbReference type="Gene3D" id="3.40.630.30">
    <property type="match status" value="1"/>
</dbReference>
<dbReference type="SUPFAM" id="SSF55729">
    <property type="entry name" value="Acyl-CoA N-acyltransferases (Nat)"/>
    <property type="match status" value="1"/>
</dbReference>
<evidence type="ECO:0000313" key="3">
    <source>
        <dbReference type="Proteomes" id="UP000683507"/>
    </source>
</evidence>
<evidence type="ECO:0000313" key="2">
    <source>
        <dbReference type="EMBL" id="CAG5086576.1"/>
    </source>
</evidence>